<proteinExistence type="predicted"/>
<dbReference type="RefSeq" id="WP_386677445.1">
    <property type="nucleotide sequence ID" value="NZ_JBHLTG010000041.1"/>
</dbReference>
<name>A0ABV6S143_9GAMM</name>
<gene>
    <name evidence="1" type="ORF">ACFFGH_34350</name>
</gene>
<keyword evidence="2" id="KW-1185">Reference proteome</keyword>
<dbReference type="EMBL" id="JBHLTG010000041">
    <property type="protein sequence ID" value="MFC0682938.1"/>
    <property type="molecule type" value="Genomic_DNA"/>
</dbReference>
<reference evidence="1 2" key="1">
    <citation type="submission" date="2024-09" db="EMBL/GenBank/DDBJ databases">
        <authorList>
            <person name="Sun Q."/>
            <person name="Mori K."/>
        </authorList>
    </citation>
    <scope>NUCLEOTIDE SEQUENCE [LARGE SCALE GENOMIC DNA]</scope>
    <source>
        <strain evidence="1 2">KCTC 23076</strain>
    </source>
</reference>
<comment type="caution">
    <text evidence="1">The sequence shown here is derived from an EMBL/GenBank/DDBJ whole genome shotgun (WGS) entry which is preliminary data.</text>
</comment>
<evidence type="ECO:0000313" key="2">
    <source>
        <dbReference type="Proteomes" id="UP001589896"/>
    </source>
</evidence>
<dbReference type="Proteomes" id="UP001589896">
    <property type="component" value="Unassembled WGS sequence"/>
</dbReference>
<evidence type="ECO:0000313" key="1">
    <source>
        <dbReference type="EMBL" id="MFC0682938.1"/>
    </source>
</evidence>
<sequence>MGGHVEFWDVDGVMNALMQSAEWEAPERFWRIFLAFEDSETHLDPQASAASRVAAELSGL</sequence>
<accession>A0ABV6S143</accession>
<organism evidence="1 2">
    <name type="scientific">Lysobacter korlensis</name>
    <dbReference type="NCBI Taxonomy" id="553636"/>
    <lineage>
        <taxon>Bacteria</taxon>
        <taxon>Pseudomonadati</taxon>
        <taxon>Pseudomonadota</taxon>
        <taxon>Gammaproteobacteria</taxon>
        <taxon>Lysobacterales</taxon>
        <taxon>Lysobacteraceae</taxon>
        <taxon>Lysobacter</taxon>
    </lineage>
</organism>
<protein>
    <submittedName>
        <fullName evidence="1">Uncharacterized protein</fullName>
    </submittedName>
</protein>